<dbReference type="Proteomes" id="UP001139722">
    <property type="component" value="Unassembled WGS sequence"/>
</dbReference>
<dbReference type="EC" id="1.6.5.5" evidence="3"/>
<dbReference type="InterPro" id="IPR020843">
    <property type="entry name" value="ER"/>
</dbReference>
<protein>
    <submittedName>
        <fullName evidence="3">NADPH2:quinone reductase</fullName>
        <ecNumber evidence="3">1.6.5.5</ecNumber>
    </submittedName>
</protein>
<dbReference type="PANTHER" id="PTHR43677:SF4">
    <property type="entry name" value="QUINONE OXIDOREDUCTASE-LIKE PROTEIN 2"/>
    <property type="match status" value="1"/>
</dbReference>
<dbReference type="SUPFAM" id="SSF50129">
    <property type="entry name" value="GroES-like"/>
    <property type="match status" value="1"/>
</dbReference>
<dbReference type="InterPro" id="IPR011032">
    <property type="entry name" value="GroES-like_sf"/>
</dbReference>
<evidence type="ECO:0000256" key="1">
    <source>
        <dbReference type="SAM" id="MobiDB-lite"/>
    </source>
</evidence>
<keyword evidence="4" id="KW-1185">Reference proteome</keyword>
<dbReference type="InterPro" id="IPR036291">
    <property type="entry name" value="NAD(P)-bd_dom_sf"/>
</dbReference>
<organism evidence="3 4">
    <name type="scientific">Agromyces terreus</name>
    <dbReference type="NCBI Taxonomy" id="424795"/>
    <lineage>
        <taxon>Bacteria</taxon>
        <taxon>Bacillati</taxon>
        <taxon>Actinomycetota</taxon>
        <taxon>Actinomycetes</taxon>
        <taxon>Micrococcales</taxon>
        <taxon>Microbacteriaceae</taxon>
        <taxon>Agromyces</taxon>
    </lineage>
</organism>
<dbReference type="Gene3D" id="3.40.50.720">
    <property type="entry name" value="NAD(P)-binding Rossmann-like Domain"/>
    <property type="match status" value="1"/>
</dbReference>
<evidence type="ECO:0000313" key="3">
    <source>
        <dbReference type="EMBL" id="MCP2370931.1"/>
    </source>
</evidence>
<accession>A0A9X2KC17</accession>
<dbReference type="Pfam" id="PF00107">
    <property type="entry name" value="ADH_zinc_N"/>
    <property type="match status" value="1"/>
</dbReference>
<name>A0A9X2KC17_9MICO</name>
<gene>
    <name evidence="3" type="ORF">BJ978_001607</name>
</gene>
<dbReference type="PANTHER" id="PTHR43677">
    <property type="entry name" value="SHORT-CHAIN DEHYDROGENASE/REDUCTASE"/>
    <property type="match status" value="1"/>
</dbReference>
<dbReference type="EMBL" id="JAMZDY010000001">
    <property type="protein sequence ID" value="MCP2370931.1"/>
    <property type="molecule type" value="Genomic_DNA"/>
</dbReference>
<dbReference type="AlphaFoldDB" id="A0A9X2KC17"/>
<feature type="region of interest" description="Disordered" evidence="1">
    <location>
        <begin position="1"/>
        <end position="23"/>
    </location>
</feature>
<dbReference type="Gene3D" id="3.90.180.10">
    <property type="entry name" value="Medium-chain alcohol dehydrogenases, catalytic domain"/>
    <property type="match status" value="1"/>
</dbReference>
<feature type="domain" description="Enoyl reductase (ER)" evidence="2">
    <location>
        <begin position="36"/>
        <end position="357"/>
    </location>
</feature>
<sequence length="363" mass="37404">MSERMPQPGPSSEGARETAGPLSETMRAWRVTRHGEPVDVLELHEIPVPTPGTGELLVRTGAVAVNFPDVLLCRGEYQVRPELPFVPGIELVGEVVAVGDGVASAAAVSGIRPFEPGDRVVASRIGVLSEYAIVEADAAHLAPPSLDDVQASGLVIAYQTAWFGLHRRANLQAGETLLVHAAAGGVGTAAVQLGVAAGARVIAVVGSAAKAETARAAGAETVIVRADTPDFAAVVNDLTNGRGADVVFDPVGGDSFTRTTKCIAFEGRIVVVGFASGEIPPVRANHALVKNYSVLGLHWALYQQTRPELVREAHAELVRLADAGAISPVAGGVVDFEAAPDAIRELAGGATVGRLVVRVGAAS</sequence>
<dbReference type="InterPro" id="IPR013149">
    <property type="entry name" value="ADH-like_C"/>
</dbReference>
<reference evidence="3" key="1">
    <citation type="submission" date="2022-06" db="EMBL/GenBank/DDBJ databases">
        <title>Sequencing the genomes of 1000 actinobacteria strains.</title>
        <authorList>
            <person name="Klenk H.-P."/>
        </authorList>
    </citation>
    <scope>NUCLEOTIDE SEQUENCE</scope>
    <source>
        <strain evidence="3">DSM 22016</strain>
    </source>
</reference>
<dbReference type="GO" id="GO:0003960">
    <property type="term" value="F:quinone reductase (NADPH) activity"/>
    <property type="evidence" value="ECO:0007669"/>
    <property type="project" value="UniProtKB-EC"/>
</dbReference>
<dbReference type="SMART" id="SM00829">
    <property type="entry name" value="PKS_ER"/>
    <property type="match status" value="1"/>
</dbReference>
<evidence type="ECO:0000259" key="2">
    <source>
        <dbReference type="SMART" id="SM00829"/>
    </source>
</evidence>
<proteinExistence type="predicted"/>
<dbReference type="Pfam" id="PF08240">
    <property type="entry name" value="ADH_N"/>
    <property type="match status" value="1"/>
</dbReference>
<keyword evidence="3" id="KW-0560">Oxidoreductase</keyword>
<dbReference type="SUPFAM" id="SSF51735">
    <property type="entry name" value="NAD(P)-binding Rossmann-fold domains"/>
    <property type="match status" value="1"/>
</dbReference>
<dbReference type="RefSeq" id="WP_232057646.1">
    <property type="nucleotide sequence ID" value="NZ_JAMZDY010000001.1"/>
</dbReference>
<evidence type="ECO:0000313" key="4">
    <source>
        <dbReference type="Proteomes" id="UP001139722"/>
    </source>
</evidence>
<dbReference type="InterPro" id="IPR051397">
    <property type="entry name" value="Zn-ADH-like_protein"/>
</dbReference>
<dbReference type="InterPro" id="IPR013154">
    <property type="entry name" value="ADH-like_N"/>
</dbReference>
<comment type="caution">
    <text evidence="3">The sequence shown here is derived from an EMBL/GenBank/DDBJ whole genome shotgun (WGS) entry which is preliminary data.</text>
</comment>
<dbReference type="CDD" id="cd08241">
    <property type="entry name" value="QOR1"/>
    <property type="match status" value="1"/>
</dbReference>